<feature type="transmembrane region" description="Helical" evidence="1">
    <location>
        <begin position="67"/>
        <end position="87"/>
    </location>
</feature>
<feature type="transmembrane region" description="Helical" evidence="1">
    <location>
        <begin position="93"/>
        <end position="112"/>
    </location>
</feature>
<keyword evidence="1" id="KW-0812">Transmembrane</keyword>
<keyword evidence="3" id="KW-1185">Reference proteome</keyword>
<protein>
    <submittedName>
        <fullName evidence="2">Uncharacterized protein</fullName>
    </submittedName>
</protein>
<name>A0A319EN26_ASPSB</name>
<dbReference type="EMBL" id="KZ826320">
    <property type="protein sequence ID" value="PYI10721.1"/>
    <property type="molecule type" value="Genomic_DNA"/>
</dbReference>
<accession>A0A319EN26</accession>
<evidence type="ECO:0000313" key="3">
    <source>
        <dbReference type="Proteomes" id="UP000248423"/>
    </source>
</evidence>
<gene>
    <name evidence="2" type="ORF">BO78DRAFT_181404</name>
</gene>
<proteinExistence type="predicted"/>
<dbReference type="VEuPathDB" id="FungiDB:BO78DRAFT_181404"/>
<reference evidence="2 3" key="1">
    <citation type="submission" date="2018-02" db="EMBL/GenBank/DDBJ databases">
        <title>The genomes of Aspergillus section Nigri reveals drivers in fungal speciation.</title>
        <authorList>
            <consortium name="DOE Joint Genome Institute"/>
            <person name="Vesth T.C."/>
            <person name="Nybo J."/>
            <person name="Theobald S."/>
            <person name="Brandl J."/>
            <person name="Frisvad J.C."/>
            <person name="Nielsen K.F."/>
            <person name="Lyhne E.K."/>
            <person name="Kogle M.E."/>
            <person name="Kuo A."/>
            <person name="Riley R."/>
            <person name="Clum A."/>
            <person name="Nolan M."/>
            <person name="Lipzen A."/>
            <person name="Salamov A."/>
            <person name="Henrissat B."/>
            <person name="Wiebenga A."/>
            <person name="De vries R.P."/>
            <person name="Grigoriev I.V."/>
            <person name="Mortensen U.H."/>
            <person name="Andersen M.R."/>
            <person name="Baker S.E."/>
        </authorList>
    </citation>
    <scope>NUCLEOTIDE SEQUENCE [LARGE SCALE GENOMIC DNA]</scope>
    <source>
        <strain evidence="2 3">CBS 121057</strain>
    </source>
</reference>
<sequence>MEPQASAKHRQGVNKASNSLQRHLEHQAGLITNSCTATPPPCRLDRLSGSASGRDFSPDPIARRLKILSFLLSAPPSISFFLCALLSSPLPSLLSPLLFFSLLYTPLFCCSASSRGLRFAC</sequence>
<keyword evidence="1" id="KW-1133">Transmembrane helix</keyword>
<evidence type="ECO:0000313" key="2">
    <source>
        <dbReference type="EMBL" id="PYI10721.1"/>
    </source>
</evidence>
<keyword evidence="1" id="KW-0472">Membrane</keyword>
<organism evidence="2 3">
    <name type="scientific">Aspergillus sclerotiicarbonarius (strain CBS 121057 / IBT 28362)</name>
    <dbReference type="NCBI Taxonomy" id="1448318"/>
    <lineage>
        <taxon>Eukaryota</taxon>
        <taxon>Fungi</taxon>
        <taxon>Dikarya</taxon>
        <taxon>Ascomycota</taxon>
        <taxon>Pezizomycotina</taxon>
        <taxon>Eurotiomycetes</taxon>
        <taxon>Eurotiomycetidae</taxon>
        <taxon>Eurotiales</taxon>
        <taxon>Aspergillaceae</taxon>
        <taxon>Aspergillus</taxon>
        <taxon>Aspergillus subgen. Circumdati</taxon>
    </lineage>
</organism>
<dbReference type="AlphaFoldDB" id="A0A319EN26"/>
<evidence type="ECO:0000256" key="1">
    <source>
        <dbReference type="SAM" id="Phobius"/>
    </source>
</evidence>
<dbReference type="Proteomes" id="UP000248423">
    <property type="component" value="Unassembled WGS sequence"/>
</dbReference>